<dbReference type="InterPro" id="IPR027417">
    <property type="entry name" value="P-loop_NTPase"/>
</dbReference>
<evidence type="ECO:0000259" key="10">
    <source>
        <dbReference type="PROSITE" id="PS50893"/>
    </source>
</evidence>
<name>A0A6M0P7X7_9BACI</name>
<evidence type="ECO:0000313" key="12">
    <source>
        <dbReference type="EMBL" id="NEY20593.1"/>
    </source>
</evidence>
<dbReference type="GO" id="GO:0016887">
    <property type="term" value="F:ATP hydrolysis activity"/>
    <property type="evidence" value="ECO:0007669"/>
    <property type="project" value="InterPro"/>
</dbReference>
<keyword evidence="4 9" id="KW-0812">Transmembrane</keyword>
<evidence type="ECO:0000259" key="11">
    <source>
        <dbReference type="PROSITE" id="PS50929"/>
    </source>
</evidence>
<dbReference type="InterPro" id="IPR017871">
    <property type="entry name" value="ABC_transporter-like_CS"/>
</dbReference>
<evidence type="ECO:0000256" key="5">
    <source>
        <dbReference type="ARBA" id="ARBA00022741"/>
    </source>
</evidence>
<dbReference type="InterPro" id="IPR014223">
    <property type="entry name" value="ABC_CydC/D"/>
</dbReference>
<keyword evidence="8 9" id="KW-0472">Membrane</keyword>
<feature type="transmembrane region" description="Helical" evidence="9">
    <location>
        <begin position="128"/>
        <end position="149"/>
    </location>
</feature>
<dbReference type="InterPro" id="IPR036640">
    <property type="entry name" value="ABC1_TM_sf"/>
</dbReference>
<feature type="transmembrane region" description="Helical" evidence="9">
    <location>
        <begin position="272"/>
        <end position="292"/>
    </location>
</feature>
<dbReference type="PANTHER" id="PTHR43394:SF1">
    <property type="entry name" value="ATP-BINDING CASSETTE SUB-FAMILY B MEMBER 10, MITOCHONDRIAL"/>
    <property type="match status" value="1"/>
</dbReference>
<comment type="subcellular location">
    <subcellularLocation>
        <location evidence="1">Cell membrane</location>
        <topology evidence="1">Multi-pass membrane protein</topology>
    </subcellularLocation>
</comment>
<keyword evidence="13" id="KW-1185">Reference proteome</keyword>
<dbReference type="RefSeq" id="WP_163174018.1">
    <property type="nucleotide sequence ID" value="NZ_JAAIWK010000018.1"/>
</dbReference>
<feature type="transmembrane region" description="Helical" evidence="9">
    <location>
        <begin position="155"/>
        <end position="179"/>
    </location>
</feature>
<accession>A0A6M0P7X7</accession>
<dbReference type="Proteomes" id="UP000476934">
    <property type="component" value="Unassembled WGS sequence"/>
</dbReference>
<dbReference type="PROSITE" id="PS50893">
    <property type="entry name" value="ABC_TRANSPORTER_2"/>
    <property type="match status" value="1"/>
</dbReference>
<protein>
    <submittedName>
        <fullName evidence="12">Thiol reductant ABC exporter subunit CydC</fullName>
    </submittedName>
</protein>
<organism evidence="12 13">
    <name type="scientific">Heyndrickxia ginsengihumi</name>
    <dbReference type="NCBI Taxonomy" id="363870"/>
    <lineage>
        <taxon>Bacteria</taxon>
        <taxon>Bacillati</taxon>
        <taxon>Bacillota</taxon>
        <taxon>Bacilli</taxon>
        <taxon>Bacillales</taxon>
        <taxon>Bacillaceae</taxon>
        <taxon>Heyndrickxia</taxon>
    </lineage>
</organism>
<keyword evidence="5" id="KW-0547">Nucleotide-binding</keyword>
<evidence type="ECO:0000256" key="8">
    <source>
        <dbReference type="ARBA" id="ARBA00023136"/>
    </source>
</evidence>
<evidence type="ECO:0000256" key="3">
    <source>
        <dbReference type="ARBA" id="ARBA00022475"/>
    </source>
</evidence>
<keyword evidence="6" id="KW-0067">ATP-binding</keyword>
<dbReference type="CDD" id="cd03247">
    <property type="entry name" value="ABCC_cytochrome_bd"/>
    <property type="match status" value="1"/>
</dbReference>
<dbReference type="GO" id="GO:0045454">
    <property type="term" value="P:cell redox homeostasis"/>
    <property type="evidence" value="ECO:0007669"/>
    <property type="project" value="InterPro"/>
</dbReference>
<reference evidence="12 13" key="1">
    <citation type="submission" date="2020-03" db="EMBL/GenBank/DDBJ databases">
        <title>Bacillus aquiflavi sp. nov., isolated from yellow water of strong flavor Chinese baijiu in Yibin region of China.</title>
        <authorList>
            <person name="Xie J."/>
        </authorList>
    </citation>
    <scope>NUCLEOTIDE SEQUENCE [LARGE SCALE GENOMIC DNA]</scope>
    <source>
        <strain evidence="12 13">Gsoil 114</strain>
    </source>
</reference>
<dbReference type="SMART" id="SM00382">
    <property type="entry name" value="AAA"/>
    <property type="match status" value="1"/>
</dbReference>
<evidence type="ECO:0000256" key="1">
    <source>
        <dbReference type="ARBA" id="ARBA00004651"/>
    </source>
</evidence>
<feature type="domain" description="ABC transmembrane type-1" evidence="11">
    <location>
        <begin position="18"/>
        <end position="301"/>
    </location>
</feature>
<dbReference type="EMBL" id="JAAIWK010000018">
    <property type="protein sequence ID" value="NEY20593.1"/>
    <property type="molecule type" value="Genomic_DNA"/>
</dbReference>
<evidence type="ECO:0000313" key="13">
    <source>
        <dbReference type="Proteomes" id="UP000476934"/>
    </source>
</evidence>
<dbReference type="InterPro" id="IPR011527">
    <property type="entry name" value="ABC1_TM_dom"/>
</dbReference>
<keyword evidence="3" id="KW-1003">Cell membrane</keyword>
<dbReference type="PROSITE" id="PS00211">
    <property type="entry name" value="ABC_TRANSPORTER_1"/>
    <property type="match status" value="1"/>
</dbReference>
<dbReference type="GO" id="GO:0015421">
    <property type="term" value="F:ABC-type oligopeptide transporter activity"/>
    <property type="evidence" value="ECO:0007669"/>
    <property type="project" value="TreeGrafter"/>
</dbReference>
<dbReference type="GO" id="GO:0005886">
    <property type="term" value="C:plasma membrane"/>
    <property type="evidence" value="ECO:0007669"/>
    <property type="project" value="UniProtKB-SubCell"/>
</dbReference>
<keyword evidence="7 9" id="KW-1133">Transmembrane helix</keyword>
<keyword evidence="2" id="KW-0813">Transport</keyword>
<dbReference type="Pfam" id="PF00664">
    <property type="entry name" value="ABC_membrane"/>
    <property type="match status" value="1"/>
</dbReference>
<proteinExistence type="predicted"/>
<dbReference type="SUPFAM" id="SSF52540">
    <property type="entry name" value="P-loop containing nucleoside triphosphate hydrolases"/>
    <property type="match status" value="1"/>
</dbReference>
<evidence type="ECO:0000256" key="9">
    <source>
        <dbReference type="SAM" id="Phobius"/>
    </source>
</evidence>
<feature type="transmembrane region" description="Helical" evidence="9">
    <location>
        <begin position="244"/>
        <end position="260"/>
    </location>
</feature>
<dbReference type="PANTHER" id="PTHR43394">
    <property type="entry name" value="ATP-DEPENDENT PERMEASE MDL1, MITOCHONDRIAL"/>
    <property type="match status" value="1"/>
</dbReference>
<dbReference type="NCBIfam" id="TIGR02868">
    <property type="entry name" value="CydC"/>
    <property type="match status" value="1"/>
</dbReference>
<dbReference type="Gene3D" id="1.20.1560.10">
    <property type="entry name" value="ABC transporter type 1, transmembrane domain"/>
    <property type="match status" value="1"/>
</dbReference>
<gene>
    <name evidence="12" type="primary">cydC</name>
    <name evidence="12" type="ORF">G4D61_11565</name>
</gene>
<evidence type="ECO:0000256" key="2">
    <source>
        <dbReference type="ARBA" id="ARBA00022448"/>
    </source>
</evidence>
<dbReference type="GO" id="GO:0005524">
    <property type="term" value="F:ATP binding"/>
    <property type="evidence" value="ECO:0007669"/>
    <property type="project" value="UniProtKB-KW"/>
</dbReference>
<comment type="caution">
    <text evidence="12">The sequence shown here is derived from an EMBL/GenBank/DDBJ whole genome shotgun (WGS) entry which is preliminary data.</text>
</comment>
<sequence>MKTWFFPYLNRHRRGFMLAIVLSVLAICCAAGLTFTSGYLISKAALRPPNILMLYVPIVAVRAFGIFRSSLQYASRLTSHNIILKILSEMRIRLYRTLEPAALFIRSRYKTGDVLGILSDDIEHIQDLYLRTILPCVISLFVYGMWIIYLGYFDITFALFMALYLLILIVVIPILSFIWSKRKKQALDKGRHELYQKLTDAVLGVGDWMMSGNKEAFLMKYEEKERSLKQIEKRLHAGRRWRDFFSQLIIGGSVLLLMLWSDKMVINHHFNATLIAAFVLVMFTIAESLLPISDAIERITQYSKSFQRLKDIELTNKGMIKTISQNEGVHSLSTVDIRCEHVYFKYDENDQWAIENVSLHIPHGKRVALIGRSGAGKSTIIQLLYGSLLPQQGIVRFNDLSPAAFGYNISKQIAILNQNPHLFDTTIANNIRLGNENATDEDIVRVAKQVKLHDYIQSLPKGYQTRMLEAGGNFSGGERQRIALARILLQKTPVVILDEPTVGLDPLTEKDLLATIFESLKDVTLIWITHHLVGIEKVDEVIFLEKGKILLQGSHEELYKNSERYRRLYELDAPLHLKETFFRVTV</sequence>
<evidence type="ECO:0000256" key="4">
    <source>
        <dbReference type="ARBA" id="ARBA00022692"/>
    </source>
</evidence>
<dbReference type="Pfam" id="PF00005">
    <property type="entry name" value="ABC_tran"/>
    <property type="match status" value="1"/>
</dbReference>
<dbReference type="GO" id="GO:0034775">
    <property type="term" value="P:glutathione transmembrane transport"/>
    <property type="evidence" value="ECO:0007669"/>
    <property type="project" value="InterPro"/>
</dbReference>
<feature type="transmembrane region" description="Helical" evidence="9">
    <location>
        <begin position="52"/>
        <end position="71"/>
    </location>
</feature>
<evidence type="ECO:0000256" key="7">
    <source>
        <dbReference type="ARBA" id="ARBA00022989"/>
    </source>
</evidence>
<dbReference type="FunFam" id="3.40.50.300:FF:000221">
    <property type="entry name" value="Multidrug ABC transporter ATP-binding protein"/>
    <property type="match status" value="1"/>
</dbReference>
<dbReference type="Gene3D" id="3.40.50.300">
    <property type="entry name" value="P-loop containing nucleotide triphosphate hydrolases"/>
    <property type="match status" value="1"/>
</dbReference>
<feature type="domain" description="ABC transporter" evidence="10">
    <location>
        <begin position="337"/>
        <end position="571"/>
    </location>
</feature>
<dbReference type="InterPro" id="IPR003593">
    <property type="entry name" value="AAA+_ATPase"/>
</dbReference>
<dbReference type="SUPFAM" id="SSF90123">
    <property type="entry name" value="ABC transporter transmembrane region"/>
    <property type="match status" value="1"/>
</dbReference>
<dbReference type="AlphaFoldDB" id="A0A6M0P7X7"/>
<dbReference type="InterPro" id="IPR039421">
    <property type="entry name" value="Type_1_exporter"/>
</dbReference>
<evidence type="ECO:0000256" key="6">
    <source>
        <dbReference type="ARBA" id="ARBA00022840"/>
    </source>
</evidence>
<dbReference type="InterPro" id="IPR003439">
    <property type="entry name" value="ABC_transporter-like_ATP-bd"/>
</dbReference>
<dbReference type="PROSITE" id="PS50929">
    <property type="entry name" value="ABC_TM1F"/>
    <property type="match status" value="1"/>
</dbReference>